<evidence type="ECO:0000256" key="3">
    <source>
        <dbReference type="ARBA" id="ARBA00022475"/>
    </source>
</evidence>
<feature type="transmembrane region" description="Helical" evidence="10">
    <location>
        <begin position="183"/>
        <end position="201"/>
    </location>
</feature>
<evidence type="ECO:0000256" key="10">
    <source>
        <dbReference type="SAM" id="Phobius"/>
    </source>
</evidence>
<comment type="caution">
    <text evidence="12">The sequence shown here is derived from an EMBL/GenBank/DDBJ whole genome shotgun (WGS) entry which is preliminary data.</text>
</comment>
<feature type="region of interest" description="Disordered" evidence="9">
    <location>
        <begin position="258"/>
        <end position="284"/>
    </location>
</feature>
<evidence type="ECO:0000256" key="5">
    <source>
        <dbReference type="ARBA" id="ARBA00022737"/>
    </source>
</evidence>
<dbReference type="Proteomes" id="UP001200247">
    <property type="component" value="Unassembled WGS sequence"/>
</dbReference>
<dbReference type="SUPFAM" id="SSF56176">
    <property type="entry name" value="FAD-binding/transporter-associated domain-like"/>
    <property type="match status" value="1"/>
</dbReference>
<organism evidence="12 13">
    <name type="scientific">Laribacter hongkongensis</name>
    <dbReference type="NCBI Taxonomy" id="168471"/>
    <lineage>
        <taxon>Bacteria</taxon>
        <taxon>Pseudomonadati</taxon>
        <taxon>Pseudomonadota</taxon>
        <taxon>Betaproteobacteria</taxon>
        <taxon>Neisseriales</taxon>
        <taxon>Aquaspirillaceae</taxon>
        <taxon>Laribacter</taxon>
    </lineage>
</organism>
<evidence type="ECO:0000259" key="11">
    <source>
        <dbReference type="SMART" id="SM01091"/>
    </source>
</evidence>
<accession>A0ABD4SUJ2</accession>
<feature type="compositionally biased region" description="Low complexity" evidence="9">
    <location>
        <begin position="263"/>
        <end position="279"/>
    </location>
</feature>
<feature type="transmembrane region" description="Helical" evidence="10">
    <location>
        <begin position="154"/>
        <end position="171"/>
    </location>
</feature>
<name>A0ABD4SUJ2_9NEIS</name>
<proteinExistence type="inferred from homology"/>
<dbReference type="PANTHER" id="PTHR22777">
    <property type="entry name" value="HEMOLYSIN-RELATED"/>
    <property type="match status" value="1"/>
</dbReference>
<feature type="transmembrane region" description="Helical" evidence="10">
    <location>
        <begin position="122"/>
        <end position="148"/>
    </location>
</feature>
<evidence type="ECO:0000313" key="12">
    <source>
        <dbReference type="EMBL" id="MCG9026449.1"/>
    </source>
</evidence>
<dbReference type="InterPro" id="IPR044751">
    <property type="entry name" value="Ion_transp-like_CBS"/>
</dbReference>
<evidence type="ECO:0000256" key="6">
    <source>
        <dbReference type="ARBA" id="ARBA00022989"/>
    </source>
</evidence>
<dbReference type="SMART" id="SM01091">
    <property type="entry name" value="CorC_HlyC"/>
    <property type="match status" value="1"/>
</dbReference>
<dbReference type="SUPFAM" id="SSF54631">
    <property type="entry name" value="CBS-domain pair"/>
    <property type="match status" value="1"/>
</dbReference>
<evidence type="ECO:0000313" key="13">
    <source>
        <dbReference type="Proteomes" id="UP001200247"/>
    </source>
</evidence>
<feature type="domain" description="Transporter-associated" evidence="11">
    <location>
        <begin position="436"/>
        <end position="517"/>
    </location>
</feature>
<sequence length="525" mass="57331">MEWLMDPSVWLGLTTLIVLEIVLGIDNLVFIAILADRLPPEQRDRARLIGLSLALLMRLGLLSVMSWLITLTSPLITLGGFSLSGRDLILITGGLFLLFKATVELHERLEGRSHQDNGQRPYAGFWLVVAQIVALDAVFSLDAVITAVGMVNELGIMMAAVIIAMGVMVLASRPLTRFVNAHPTVVVLCLSFLLMIGLSLVAEGSGLHIPKGYLYAAIGFSILIESFNQMAHRNLVRQQAHRPLRERTAETIMRLMGPRQHPHASGDAPHAAAPSDDAPAPLPAFGEEERDMISGVLTLADRSIRSVMTPRNEISWIDLDAGPDAVRQQLLDTPHSLFPVCRGSLDQVLGVARAKDMLAALPNYDALESFVRRQPAPIVVPASLETLTLMGVLRRARGRLVLVADEAGTIEGLVTPLDVLEAIAGEFPDEDETPDLVREDAEWLAKGSTDLHWLARKLDAPELLDTEADYTTLAGLLLARHGALPEPGEVIRAGSFEFVILAVATRRIERVRIRRMAPEPVTETD</sequence>
<dbReference type="GO" id="GO:0005886">
    <property type="term" value="C:plasma membrane"/>
    <property type="evidence" value="ECO:0007669"/>
    <property type="project" value="UniProtKB-SubCell"/>
</dbReference>
<evidence type="ECO:0000256" key="4">
    <source>
        <dbReference type="ARBA" id="ARBA00022692"/>
    </source>
</evidence>
<feature type="transmembrane region" description="Helical" evidence="10">
    <location>
        <begin position="75"/>
        <end position="101"/>
    </location>
</feature>
<evidence type="ECO:0000256" key="7">
    <source>
        <dbReference type="ARBA" id="ARBA00023122"/>
    </source>
</evidence>
<dbReference type="Gene3D" id="3.10.580.10">
    <property type="entry name" value="CBS-domain"/>
    <property type="match status" value="1"/>
</dbReference>
<dbReference type="InterPro" id="IPR005496">
    <property type="entry name" value="Integral_membrane_TerC"/>
</dbReference>
<dbReference type="InterPro" id="IPR036318">
    <property type="entry name" value="FAD-bd_PCMH-like_sf"/>
</dbReference>
<dbReference type="InterPro" id="IPR016169">
    <property type="entry name" value="FAD-bd_PCMH_sub2"/>
</dbReference>
<protein>
    <submittedName>
        <fullName evidence="12">TerC family protein</fullName>
    </submittedName>
</protein>
<dbReference type="Gene3D" id="3.30.465.10">
    <property type="match status" value="1"/>
</dbReference>
<dbReference type="AlphaFoldDB" id="A0ABD4SUJ2"/>
<keyword evidence="7" id="KW-0129">CBS domain</keyword>
<keyword evidence="5" id="KW-0677">Repeat</keyword>
<dbReference type="Pfam" id="PF03471">
    <property type="entry name" value="CorC_HlyC"/>
    <property type="match status" value="1"/>
</dbReference>
<keyword evidence="6 10" id="KW-1133">Transmembrane helix</keyword>
<dbReference type="PANTHER" id="PTHR22777:SF15">
    <property type="entry name" value="UPF0053 INNER MEMBRANE PROTEIN YOAE"/>
    <property type="match status" value="1"/>
</dbReference>
<dbReference type="RefSeq" id="WP_239894187.1">
    <property type="nucleotide sequence ID" value="NZ_JAJAXM010000020.1"/>
</dbReference>
<keyword evidence="8 10" id="KW-0472">Membrane</keyword>
<comment type="similarity">
    <text evidence="2">Belongs to the UPF0053 family.</text>
</comment>
<gene>
    <name evidence="12" type="ORF">LH440_11180</name>
</gene>
<comment type="subcellular location">
    <subcellularLocation>
        <location evidence="1">Cell membrane</location>
        <topology evidence="1">Multi-pass membrane protein</topology>
    </subcellularLocation>
</comment>
<dbReference type="InterPro" id="IPR005170">
    <property type="entry name" value="Transptr-assoc_dom"/>
</dbReference>
<evidence type="ECO:0000256" key="8">
    <source>
        <dbReference type="ARBA" id="ARBA00023136"/>
    </source>
</evidence>
<feature type="transmembrane region" description="Helical" evidence="10">
    <location>
        <begin position="48"/>
        <end position="69"/>
    </location>
</feature>
<keyword evidence="4 10" id="KW-0812">Transmembrane</keyword>
<dbReference type="Pfam" id="PF03741">
    <property type="entry name" value="TerC"/>
    <property type="match status" value="1"/>
</dbReference>
<evidence type="ECO:0000256" key="9">
    <source>
        <dbReference type="SAM" id="MobiDB-lite"/>
    </source>
</evidence>
<reference evidence="12 13" key="1">
    <citation type="submission" date="2021-10" db="EMBL/GenBank/DDBJ databases">
        <title>Whole-genome sequencing analysis of Laribacter hongkongensis: virulence gene profiles, carbohydrate-active enzyme prediction, and antimicrobial resistance characterization.</title>
        <authorList>
            <person name="Yuan P."/>
            <person name="Zhan Y."/>
            <person name="Chen D."/>
        </authorList>
    </citation>
    <scope>NUCLEOTIDE SEQUENCE [LARGE SCALE GENOMIC DNA]</scope>
    <source>
        <strain evidence="12 13">W67</strain>
    </source>
</reference>
<evidence type="ECO:0000256" key="2">
    <source>
        <dbReference type="ARBA" id="ARBA00006337"/>
    </source>
</evidence>
<feature type="transmembrane region" description="Helical" evidence="10">
    <location>
        <begin position="12"/>
        <end position="36"/>
    </location>
</feature>
<dbReference type="EMBL" id="JAJAXM010000020">
    <property type="protein sequence ID" value="MCG9026449.1"/>
    <property type="molecule type" value="Genomic_DNA"/>
</dbReference>
<dbReference type="CDD" id="cd04590">
    <property type="entry name" value="CBS_pair_CorC_HlyC_assoc"/>
    <property type="match status" value="1"/>
</dbReference>
<dbReference type="InterPro" id="IPR046342">
    <property type="entry name" value="CBS_dom_sf"/>
</dbReference>
<keyword evidence="3" id="KW-1003">Cell membrane</keyword>
<evidence type="ECO:0000256" key="1">
    <source>
        <dbReference type="ARBA" id="ARBA00004651"/>
    </source>
</evidence>